<comment type="caution">
    <text evidence="1">The sequence shown here is derived from an EMBL/GenBank/DDBJ whole genome shotgun (WGS) entry which is preliminary data.</text>
</comment>
<dbReference type="EMBL" id="CM047584">
    <property type="protein sequence ID" value="KAI9911954.1"/>
    <property type="molecule type" value="Genomic_DNA"/>
</dbReference>
<protein>
    <submittedName>
        <fullName evidence="1">Uncharacterized protein</fullName>
    </submittedName>
</protein>
<dbReference type="Proteomes" id="UP001163321">
    <property type="component" value="Chromosome 5"/>
</dbReference>
<keyword evidence="2" id="KW-1185">Reference proteome</keyword>
<gene>
    <name evidence="1" type="ORF">PsorP6_009634</name>
</gene>
<evidence type="ECO:0000313" key="2">
    <source>
        <dbReference type="Proteomes" id="UP001163321"/>
    </source>
</evidence>
<evidence type="ECO:0000313" key="1">
    <source>
        <dbReference type="EMBL" id="KAI9911954.1"/>
    </source>
</evidence>
<name>A0ACC0VZM1_9STRA</name>
<organism evidence="1 2">
    <name type="scientific">Peronosclerospora sorghi</name>
    <dbReference type="NCBI Taxonomy" id="230839"/>
    <lineage>
        <taxon>Eukaryota</taxon>
        <taxon>Sar</taxon>
        <taxon>Stramenopiles</taxon>
        <taxon>Oomycota</taxon>
        <taxon>Peronosporomycetes</taxon>
        <taxon>Peronosporales</taxon>
        <taxon>Peronosporaceae</taxon>
        <taxon>Peronosclerospora</taxon>
    </lineage>
</organism>
<proteinExistence type="predicted"/>
<accession>A0ACC0VZM1</accession>
<reference evidence="1 2" key="1">
    <citation type="journal article" date="2022" name="bioRxiv">
        <title>The genome of the oomycete Peronosclerospora sorghi, a cosmopolitan pathogen of maize and sorghum, is inflated with dispersed pseudogenes.</title>
        <authorList>
            <person name="Fletcher K."/>
            <person name="Martin F."/>
            <person name="Isakeit T."/>
            <person name="Cavanaugh K."/>
            <person name="Magill C."/>
            <person name="Michelmore R."/>
        </authorList>
    </citation>
    <scope>NUCLEOTIDE SEQUENCE [LARGE SCALE GENOMIC DNA]</scope>
    <source>
        <strain evidence="1">P6</strain>
    </source>
</reference>
<sequence>MKSTRRNTSSVSCGPSLHRARAPLKTPSYLSVPERLHVDFEQPLTLAQALDARLFHEADEKRAQWGIDALLASDEI</sequence>